<name>A0A0F8ZHQ1_9ZZZZ</name>
<protein>
    <submittedName>
        <fullName evidence="1">Uncharacterized protein</fullName>
    </submittedName>
</protein>
<organism evidence="1">
    <name type="scientific">marine sediment metagenome</name>
    <dbReference type="NCBI Taxonomy" id="412755"/>
    <lineage>
        <taxon>unclassified sequences</taxon>
        <taxon>metagenomes</taxon>
        <taxon>ecological metagenomes</taxon>
    </lineage>
</organism>
<proteinExistence type="predicted"/>
<comment type="caution">
    <text evidence="1">The sequence shown here is derived from an EMBL/GenBank/DDBJ whole genome shotgun (WGS) entry which is preliminary data.</text>
</comment>
<dbReference type="EMBL" id="LAZR01047828">
    <property type="protein sequence ID" value="KKK93313.1"/>
    <property type="molecule type" value="Genomic_DNA"/>
</dbReference>
<accession>A0A0F8ZHQ1</accession>
<sequence>MSHLSTIISRVEHRLKVNPDDLKNDNLFLQSVCNLKEYQQAWDNFTAEEAIKAIALYEDYKHLLIGTIYEDIL</sequence>
<dbReference type="AlphaFoldDB" id="A0A0F8ZHQ1"/>
<gene>
    <name evidence="1" type="ORF">LCGC14_2694140</name>
</gene>
<evidence type="ECO:0000313" key="1">
    <source>
        <dbReference type="EMBL" id="KKK93313.1"/>
    </source>
</evidence>
<reference evidence="1" key="1">
    <citation type="journal article" date="2015" name="Nature">
        <title>Complex archaea that bridge the gap between prokaryotes and eukaryotes.</title>
        <authorList>
            <person name="Spang A."/>
            <person name="Saw J.H."/>
            <person name="Jorgensen S.L."/>
            <person name="Zaremba-Niedzwiedzka K."/>
            <person name="Martijn J."/>
            <person name="Lind A.E."/>
            <person name="van Eijk R."/>
            <person name="Schleper C."/>
            <person name="Guy L."/>
            <person name="Ettema T.J."/>
        </authorList>
    </citation>
    <scope>NUCLEOTIDE SEQUENCE</scope>
</reference>